<dbReference type="RefSeq" id="WP_175158735.1">
    <property type="nucleotide sequence ID" value="NZ_CADIKI010000003.1"/>
</dbReference>
<gene>
    <name evidence="1" type="ORF">LMG27177_01441</name>
</gene>
<evidence type="ECO:0000313" key="2">
    <source>
        <dbReference type="Proteomes" id="UP000494252"/>
    </source>
</evidence>
<reference evidence="1 2" key="1">
    <citation type="submission" date="2020-04" db="EMBL/GenBank/DDBJ databases">
        <authorList>
            <person name="De Canck E."/>
        </authorList>
    </citation>
    <scope>NUCLEOTIDE SEQUENCE [LARGE SCALE GENOMIC DNA]</scope>
    <source>
        <strain evidence="1 2">LMG 27177</strain>
    </source>
</reference>
<keyword evidence="2" id="KW-1185">Reference proteome</keyword>
<sequence length="95" mass="9879">MKILPLLPGVDLRAGVPVEGVCRSGIAMREAGRKLEVPSCDAPGDGCVPAFPFPVHACTPTRAGYGDCGRLAPSITADAKRFDAVIVLRLCQSTA</sequence>
<dbReference type="EMBL" id="CADIKI010000003">
    <property type="protein sequence ID" value="CAB3783181.1"/>
    <property type="molecule type" value="Genomic_DNA"/>
</dbReference>
<evidence type="ECO:0000313" key="1">
    <source>
        <dbReference type="EMBL" id="CAB3783181.1"/>
    </source>
</evidence>
<proteinExistence type="predicted"/>
<accession>A0A6J5FMN7</accession>
<organism evidence="1 2">
    <name type="scientific">Paraburkholderia fynbosensis</name>
    <dbReference type="NCBI Taxonomy" id="1200993"/>
    <lineage>
        <taxon>Bacteria</taxon>
        <taxon>Pseudomonadati</taxon>
        <taxon>Pseudomonadota</taxon>
        <taxon>Betaproteobacteria</taxon>
        <taxon>Burkholderiales</taxon>
        <taxon>Burkholderiaceae</taxon>
        <taxon>Paraburkholderia</taxon>
    </lineage>
</organism>
<name>A0A6J5FMN7_9BURK</name>
<dbReference type="AlphaFoldDB" id="A0A6J5FMN7"/>
<dbReference type="Proteomes" id="UP000494252">
    <property type="component" value="Unassembled WGS sequence"/>
</dbReference>
<protein>
    <submittedName>
        <fullName evidence="1">Uncharacterized protein</fullName>
    </submittedName>
</protein>